<evidence type="ECO:0000256" key="7">
    <source>
        <dbReference type="ARBA" id="ARBA00047848"/>
    </source>
</evidence>
<dbReference type="UniPathway" id="UPA00121">
    <property type="reaction ID" value="UER00345"/>
</dbReference>
<sequence>MSEAFSLATETTVAYQGEPGAYSHLACQHTFPDWNAVHCASFNQALQMVEEGKAKYAMIPVENSTAGRVEEIYRELKHTQLYVVQEHFEPINHCLIGPKGMQLEEVTRIGSHPQALAQCDGNIRALGATNVAMYDTAGAAKHLAQTKATGLAVISSELAASLYGLDILRSHFNDVAGNTTRFLVFAKQHKLPDFMPDERYITSFLFTVRNLPAALYKAMGGFATNGINMLKLESYMVNGKFTATQFYVDVEAHYQSSSMQAALDELRFFSEEIRILGTYVADPYRNQ</sequence>
<accession>A0A501X238</accession>
<dbReference type="PROSITE" id="PS51671">
    <property type="entry name" value="ACT"/>
    <property type="match status" value="1"/>
</dbReference>
<proteinExistence type="predicted"/>
<dbReference type="Pfam" id="PF00800">
    <property type="entry name" value="PDT"/>
    <property type="match status" value="1"/>
</dbReference>
<reference evidence="11 12" key="1">
    <citation type="submission" date="2019-06" db="EMBL/GenBank/DDBJ databases">
        <title>A novel bacterium of genus Marinomonas, isolated from coastal sand.</title>
        <authorList>
            <person name="Huang H."/>
            <person name="Mo K."/>
            <person name="Hu Y."/>
        </authorList>
    </citation>
    <scope>NUCLEOTIDE SEQUENCE [LARGE SCALE GENOMIC DNA]</scope>
    <source>
        <strain evidence="11 12">HB171799</strain>
    </source>
</reference>
<evidence type="ECO:0000256" key="8">
    <source>
        <dbReference type="PIRSR" id="PIRSR001500-2"/>
    </source>
</evidence>
<evidence type="ECO:0000259" key="10">
    <source>
        <dbReference type="PROSITE" id="PS51671"/>
    </source>
</evidence>
<keyword evidence="6 11" id="KW-0456">Lyase</keyword>
<evidence type="ECO:0000313" key="11">
    <source>
        <dbReference type="EMBL" id="TPE54523.1"/>
    </source>
</evidence>
<comment type="catalytic activity">
    <reaction evidence="7">
        <text>prephenate + H(+) = 3-phenylpyruvate + CO2 + H2O</text>
        <dbReference type="Rhea" id="RHEA:21648"/>
        <dbReference type="ChEBI" id="CHEBI:15377"/>
        <dbReference type="ChEBI" id="CHEBI:15378"/>
        <dbReference type="ChEBI" id="CHEBI:16526"/>
        <dbReference type="ChEBI" id="CHEBI:18005"/>
        <dbReference type="ChEBI" id="CHEBI:29934"/>
        <dbReference type="EC" id="4.2.1.51"/>
    </reaction>
</comment>
<evidence type="ECO:0000256" key="1">
    <source>
        <dbReference type="ARBA" id="ARBA00004741"/>
    </source>
</evidence>
<dbReference type="EC" id="4.2.1.51" evidence="2"/>
<evidence type="ECO:0000313" key="12">
    <source>
        <dbReference type="Proteomes" id="UP000315901"/>
    </source>
</evidence>
<keyword evidence="4" id="KW-0057">Aromatic amino acid biosynthesis</keyword>
<feature type="site" description="Essential for prephenate dehydratase activity" evidence="8">
    <location>
        <position position="180"/>
    </location>
</feature>
<dbReference type="NCBIfam" id="NF008866">
    <property type="entry name" value="PRK11899.1"/>
    <property type="match status" value="1"/>
</dbReference>
<dbReference type="Proteomes" id="UP000315901">
    <property type="component" value="Unassembled WGS sequence"/>
</dbReference>
<dbReference type="OrthoDB" id="9802281at2"/>
<evidence type="ECO:0000256" key="2">
    <source>
        <dbReference type="ARBA" id="ARBA00013147"/>
    </source>
</evidence>
<organism evidence="11 12">
    <name type="scientific">Maribrevibacterium harenarium</name>
    <dbReference type="NCBI Taxonomy" id="2589817"/>
    <lineage>
        <taxon>Bacteria</taxon>
        <taxon>Pseudomonadati</taxon>
        <taxon>Pseudomonadota</taxon>
        <taxon>Gammaproteobacteria</taxon>
        <taxon>Oceanospirillales</taxon>
        <taxon>Oceanospirillaceae</taxon>
        <taxon>Maribrevibacterium</taxon>
    </lineage>
</organism>
<dbReference type="GO" id="GO:0004664">
    <property type="term" value="F:prephenate dehydratase activity"/>
    <property type="evidence" value="ECO:0007669"/>
    <property type="project" value="UniProtKB-EC"/>
</dbReference>
<evidence type="ECO:0000256" key="3">
    <source>
        <dbReference type="ARBA" id="ARBA00022605"/>
    </source>
</evidence>
<dbReference type="PIRSF" id="PIRSF001500">
    <property type="entry name" value="Chor_mut_pdt_Ppr"/>
    <property type="match status" value="1"/>
</dbReference>
<keyword evidence="5" id="KW-0584">Phenylalanine biosynthesis</keyword>
<protein>
    <recommendedName>
        <fullName evidence="2">prephenate dehydratase</fullName>
        <ecNumber evidence="2">4.2.1.51</ecNumber>
    </recommendedName>
</protein>
<dbReference type="Gene3D" id="3.30.70.260">
    <property type="match status" value="1"/>
</dbReference>
<gene>
    <name evidence="11" type="ORF">FJM67_04490</name>
</gene>
<dbReference type="SUPFAM" id="SSF55021">
    <property type="entry name" value="ACT-like"/>
    <property type="match status" value="1"/>
</dbReference>
<dbReference type="InterPro" id="IPR001086">
    <property type="entry name" value="Preph_deHydtase"/>
</dbReference>
<dbReference type="PROSITE" id="PS51171">
    <property type="entry name" value="PREPHENATE_DEHYDR_3"/>
    <property type="match status" value="1"/>
</dbReference>
<dbReference type="GO" id="GO:0005737">
    <property type="term" value="C:cytoplasm"/>
    <property type="evidence" value="ECO:0007669"/>
    <property type="project" value="TreeGrafter"/>
</dbReference>
<dbReference type="RefSeq" id="WP_140587475.1">
    <property type="nucleotide sequence ID" value="NZ_VFRR01000005.1"/>
</dbReference>
<comment type="pathway">
    <text evidence="1">Amino-acid biosynthesis; L-phenylalanine biosynthesis; phenylpyruvate from prephenate: step 1/1.</text>
</comment>
<dbReference type="EMBL" id="VFRR01000005">
    <property type="protein sequence ID" value="TPE54523.1"/>
    <property type="molecule type" value="Genomic_DNA"/>
</dbReference>
<evidence type="ECO:0000259" key="9">
    <source>
        <dbReference type="PROSITE" id="PS51171"/>
    </source>
</evidence>
<dbReference type="InterPro" id="IPR045865">
    <property type="entry name" value="ACT-like_dom_sf"/>
</dbReference>
<dbReference type="AlphaFoldDB" id="A0A501X238"/>
<dbReference type="CDD" id="cd04905">
    <property type="entry name" value="ACT_CM-PDT"/>
    <property type="match status" value="1"/>
</dbReference>
<comment type="caution">
    <text evidence="11">The sequence shown here is derived from an EMBL/GenBank/DDBJ whole genome shotgun (WGS) entry which is preliminary data.</text>
</comment>
<dbReference type="InterPro" id="IPR002912">
    <property type="entry name" value="ACT_dom"/>
</dbReference>
<keyword evidence="12" id="KW-1185">Reference proteome</keyword>
<dbReference type="PANTHER" id="PTHR21022">
    <property type="entry name" value="PREPHENATE DEHYDRATASE P PROTEIN"/>
    <property type="match status" value="1"/>
</dbReference>
<keyword evidence="3" id="KW-0028">Amino-acid biosynthesis</keyword>
<evidence type="ECO:0000256" key="4">
    <source>
        <dbReference type="ARBA" id="ARBA00023141"/>
    </source>
</evidence>
<dbReference type="Gene3D" id="3.40.190.10">
    <property type="entry name" value="Periplasmic binding protein-like II"/>
    <property type="match status" value="2"/>
</dbReference>
<evidence type="ECO:0000256" key="5">
    <source>
        <dbReference type="ARBA" id="ARBA00023222"/>
    </source>
</evidence>
<dbReference type="InterPro" id="IPR008242">
    <property type="entry name" value="Chor_mutase/pphenate_deHydtase"/>
</dbReference>
<evidence type="ECO:0000256" key="6">
    <source>
        <dbReference type="ARBA" id="ARBA00023239"/>
    </source>
</evidence>
<name>A0A501X238_9GAMM</name>
<dbReference type="PANTHER" id="PTHR21022:SF19">
    <property type="entry name" value="PREPHENATE DEHYDRATASE-RELATED"/>
    <property type="match status" value="1"/>
</dbReference>
<feature type="domain" description="ACT" evidence="10">
    <location>
        <begin position="203"/>
        <end position="280"/>
    </location>
</feature>
<feature type="domain" description="Prephenate dehydratase" evidence="9">
    <location>
        <begin position="12"/>
        <end position="187"/>
    </location>
</feature>
<dbReference type="GO" id="GO:0009094">
    <property type="term" value="P:L-phenylalanine biosynthetic process"/>
    <property type="evidence" value="ECO:0007669"/>
    <property type="project" value="UniProtKB-UniPathway"/>
</dbReference>
<dbReference type="SUPFAM" id="SSF53850">
    <property type="entry name" value="Periplasmic binding protein-like II"/>
    <property type="match status" value="1"/>
</dbReference>
<dbReference type="CDD" id="cd13631">
    <property type="entry name" value="PBP2_Ct-PDT_like"/>
    <property type="match status" value="1"/>
</dbReference>